<feature type="transmembrane region" description="Helical" evidence="4">
    <location>
        <begin position="101"/>
        <end position="117"/>
    </location>
</feature>
<dbReference type="InterPro" id="IPR011701">
    <property type="entry name" value="MFS"/>
</dbReference>
<dbReference type="InterPro" id="IPR050327">
    <property type="entry name" value="Proton-linked_MCT"/>
</dbReference>
<evidence type="ECO:0000256" key="4">
    <source>
        <dbReference type="SAM" id="Phobius"/>
    </source>
</evidence>
<dbReference type="PANTHER" id="PTHR11360:SF177">
    <property type="entry name" value="RIBOFLAVIN TRANSPORTER MCH5"/>
    <property type="match status" value="1"/>
</dbReference>
<reference evidence="6 7" key="1">
    <citation type="submission" date="2016-12" db="EMBL/GenBank/DDBJ databases">
        <title>The genomes of Aspergillus section Nigri reveals drivers in fungal speciation.</title>
        <authorList>
            <consortium name="DOE Joint Genome Institute"/>
            <person name="Vesth T.C."/>
            <person name="Nybo J."/>
            <person name="Theobald S."/>
            <person name="Brandl J."/>
            <person name="Frisvad J.C."/>
            <person name="Nielsen K.F."/>
            <person name="Lyhne E.K."/>
            <person name="Kogle M.E."/>
            <person name="Kuo A."/>
            <person name="Riley R."/>
            <person name="Clum A."/>
            <person name="Nolan M."/>
            <person name="Lipzen A."/>
            <person name="Salamov A."/>
            <person name="Henrissat B."/>
            <person name="Wiebenga A."/>
            <person name="De Vries R.P."/>
            <person name="Grigoriev I.V."/>
            <person name="Mortensen U.H."/>
            <person name="Andersen M.R."/>
            <person name="Baker S.E."/>
        </authorList>
    </citation>
    <scope>NUCLEOTIDE SEQUENCE [LARGE SCALE GENOMIC DNA]</scope>
    <source>
        <strain evidence="6 7">IBT 23096</strain>
    </source>
</reference>
<dbReference type="VEuPathDB" id="FungiDB:P170DRAFT_508176"/>
<dbReference type="AlphaFoldDB" id="A0A2I2GAH0"/>
<dbReference type="InterPro" id="IPR020846">
    <property type="entry name" value="MFS_dom"/>
</dbReference>
<proteinExistence type="inferred from homology"/>
<feature type="domain" description="Major facilitator superfamily (MFS) profile" evidence="5">
    <location>
        <begin position="30"/>
        <end position="415"/>
    </location>
</feature>
<dbReference type="PANTHER" id="PTHR11360">
    <property type="entry name" value="MONOCARBOXYLATE TRANSPORTER"/>
    <property type="match status" value="1"/>
</dbReference>
<keyword evidence="4" id="KW-0472">Membrane</keyword>
<feature type="transmembrane region" description="Helical" evidence="4">
    <location>
        <begin position="234"/>
        <end position="256"/>
    </location>
</feature>
<comment type="subcellular location">
    <subcellularLocation>
        <location evidence="1">Membrane</location>
        <topology evidence="1">Multi-pass membrane protein</topology>
    </subcellularLocation>
</comment>
<feature type="transmembrane region" description="Helical" evidence="4">
    <location>
        <begin position="325"/>
        <end position="350"/>
    </location>
</feature>
<accession>A0A2I2GAH0</accession>
<keyword evidence="7" id="KW-1185">Reference proteome</keyword>
<evidence type="ECO:0000313" key="7">
    <source>
        <dbReference type="Proteomes" id="UP000234275"/>
    </source>
</evidence>
<keyword evidence="4" id="KW-0812">Transmembrane</keyword>
<name>A0A2I2GAH0_9EURO</name>
<dbReference type="Pfam" id="PF07690">
    <property type="entry name" value="MFS_1"/>
    <property type="match status" value="1"/>
</dbReference>
<evidence type="ECO:0000256" key="3">
    <source>
        <dbReference type="SAM" id="MobiDB-lite"/>
    </source>
</evidence>
<sequence length="423" mass="45099">MSMSEKEHTSAETLVTPSEADSGPPDGGLRAWMVVVGGFLTYFVTFGLLNSFGTFQAYYGEDLLTSHSESAISWIGSIQVFLLFIGGVFFGPVFDTKGAKILFVPGTIFFALSLMFVSLCHEYYQFILAQSLLFGIADAMLFYPTISAIPHWFNRRRGLALGIVVAGSSLGGIAWPLILDRLFGTVGFAWALRIVGFISLGLLAPACLMVVPRLPPTKASEVPKAEIAAIFKDIPFILLVAGMLFVMWGMFIPFYYLPLYARQQGVDAAFANDLIAILNAGSLVGRVVSGGLADKMGRFNMAIICSLLSGIVLLCLHVMCTKGSIVTFALLYGLFSGGLISLQSACVAQITNNMQIIGIKIGVMMAVCSVGALTGAPIGGALISTENGKYSGLITFAGVILLAGTMLLVGSRWTLSRNVLQAV</sequence>
<dbReference type="OrthoDB" id="6499973at2759"/>
<feature type="compositionally biased region" description="Basic and acidic residues" evidence="3">
    <location>
        <begin position="1"/>
        <end position="10"/>
    </location>
</feature>
<comment type="caution">
    <text evidence="6">The sequence shown here is derived from an EMBL/GenBank/DDBJ whole genome shotgun (WGS) entry which is preliminary data.</text>
</comment>
<feature type="transmembrane region" description="Helical" evidence="4">
    <location>
        <begin position="268"/>
        <end position="287"/>
    </location>
</feature>
<evidence type="ECO:0000313" key="6">
    <source>
        <dbReference type="EMBL" id="PLB49862.1"/>
    </source>
</evidence>
<feature type="transmembrane region" description="Helical" evidence="4">
    <location>
        <begin position="362"/>
        <end position="384"/>
    </location>
</feature>
<dbReference type="Gene3D" id="1.20.1250.20">
    <property type="entry name" value="MFS general substrate transporter like domains"/>
    <property type="match status" value="2"/>
</dbReference>
<evidence type="ECO:0000256" key="1">
    <source>
        <dbReference type="ARBA" id="ARBA00004141"/>
    </source>
</evidence>
<dbReference type="GO" id="GO:0022857">
    <property type="term" value="F:transmembrane transporter activity"/>
    <property type="evidence" value="ECO:0007669"/>
    <property type="project" value="InterPro"/>
</dbReference>
<feature type="transmembrane region" description="Helical" evidence="4">
    <location>
        <begin position="72"/>
        <end position="94"/>
    </location>
</feature>
<dbReference type="PROSITE" id="PS50850">
    <property type="entry name" value="MFS"/>
    <property type="match status" value="1"/>
</dbReference>
<feature type="transmembrane region" description="Helical" evidence="4">
    <location>
        <begin position="190"/>
        <end position="214"/>
    </location>
</feature>
<feature type="region of interest" description="Disordered" evidence="3">
    <location>
        <begin position="1"/>
        <end position="24"/>
    </location>
</feature>
<evidence type="ECO:0000256" key="2">
    <source>
        <dbReference type="ARBA" id="ARBA00006727"/>
    </source>
</evidence>
<protein>
    <submittedName>
        <fullName evidence="6">MFS general substrate transporter</fullName>
    </submittedName>
</protein>
<feature type="transmembrane region" description="Helical" evidence="4">
    <location>
        <begin position="390"/>
        <end position="409"/>
    </location>
</feature>
<gene>
    <name evidence="6" type="ORF">P170DRAFT_508176</name>
</gene>
<dbReference type="Proteomes" id="UP000234275">
    <property type="component" value="Unassembled WGS sequence"/>
</dbReference>
<dbReference type="SUPFAM" id="SSF103473">
    <property type="entry name" value="MFS general substrate transporter"/>
    <property type="match status" value="1"/>
</dbReference>
<organism evidence="6 7">
    <name type="scientific">Aspergillus steynii IBT 23096</name>
    <dbReference type="NCBI Taxonomy" id="1392250"/>
    <lineage>
        <taxon>Eukaryota</taxon>
        <taxon>Fungi</taxon>
        <taxon>Dikarya</taxon>
        <taxon>Ascomycota</taxon>
        <taxon>Pezizomycotina</taxon>
        <taxon>Eurotiomycetes</taxon>
        <taxon>Eurotiomycetidae</taxon>
        <taxon>Eurotiales</taxon>
        <taxon>Aspergillaceae</taxon>
        <taxon>Aspergillus</taxon>
        <taxon>Aspergillus subgen. Circumdati</taxon>
    </lineage>
</organism>
<dbReference type="GO" id="GO:0016020">
    <property type="term" value="C:membrane"/>
    <property type="evidence" value="ECO:0007669"/>
    <property type="project" value="UniProtKB-SubCell"/>
</dbReference>
<dbReference type="InterPro" id="IPR036259">
    <property type="entry name" value="MFS_trans_sf"/>
</dbReference>
<feature type="transmembrane region" description="Helical" evidence="4">
    <location>
        <begin position="31"/>
        <end position="52"/>
    </location>
</feature>
<feature type="transmembrane region" description="Helical" evidence="4">
    <location>
        <begin position="299"/>
        <end position="319"/>
    </location>
</feature>
<feature type="transmembrane region" description="Helical" evidence="4">
    <location>
        <begin position="158"/>
        <end position="178"/>
    </location>
</feature>
<feature type="transmembrane region" description="Helical" evidence="4">
    <location>
        <begin position="123"/>
        <end position="146"/>
    </location>
</feature>
<dbReference type="GeneID" id="36562245"/>
<dbReference type="EMBL" id="MSFO01000003">
    <property type="protein sequence ID" value="PLB49862.1"/>
    <property type="molecule type" value="Genomic_DNA"/>
</dbReference>
<evidence type="ECO:0000259" key="5">
    <source>
        <dbReference type="PROSITE" id="PS50850"/>
    </source>
</evidence>
<comment type="similarity">
    <text evidence="2">Belongs to the major facilitator superfamily. Monocarboxylate porter (TC 2.A.1.13) family.</text>
</comment>
<dbReference type="CDD" id="cd17352">
    <property type="entry name" value="MFS_MCT_SLC16"/>
    <property type="match status" value="1"/>
</dbReference>
<keyword evidence="4" id="KW-1133">Transmembrane helix</keyword>
<dbReference type="RefSeq" id="XP_024705164.1">
    <property type="nucleotide sequence ID" value="XM_024854539.1"/>
</dbReference>